<feature type="transmembrane region" description="Helical" evidence="6">
    <location>
        <begin position="139"/>
        <end position="161"/>
    </location>
</feature>
<reference evidence="7" key="1">
    <citation type="journal article" date="2022" name="Cell">
        <title>Design, construction, and in vivo augmentation of a complex gut microbiome.</title>
        <authorList>
            <person name="Cheng A.G."/>
            <person name="Ho P.Y."/>
            <person name="Aranda-Diaz A."/>
            <person name="Jain S."/>
            <person name="Yu F.B."/>
            <person name="Meng X."/>
            <person name="Wang M."/>
            <person name="Iakiviak M."/>
            <person name="Nagashima K."/>
            <person name="Zhao A."/>
            <person name="Murugkar P."/>
            <person name="Patil A."/>
            <person name="Atabakhsh K."/>
            <person name="Weakley A."/>
            <person name="Yan J."/>
            <person name="Brumbaugh A.R."/>
            <person name="Higginbottom S."/>
            <person name="Dimas A."/>
            <person name="Shiver A.L."/>
            <person name="Deutschbauer A."/>
            <person name="Neff N."/>
            <person name="Sonnenburg J.L."/>
            <person name="Huang K.C."/>
            <person name="Fischbach M.A."/>
        </authorList>
    </citation>
    <scope>NUCLEOTIDE SEQUENCE</scope>
    <source>
        <strain evidence="7">DSM 19829</strain>
    </source>
</reference>
<feature type="transmembrane region" description="Helical" evidence="6">
    <location>
        <begin position="216"/>
        <end position="235"/>
    </location>
</feature>
<evidence type="ECO:0000313" key="7">
    <source>
        <dbReference type="EMBL" id="UWP59366.1"/>
    </source>
</evidence>
<feature type="transmembrane region" description="Helical" evidence="6">
    <location>
        <begin position="12"/>
        <end position="31"/>
    </location>
</feature>
<keyword evidence="8" id="KW-1185">Reference proteome</keyword>
<keyword evidence="3 6" id="KW-0812">Transmembrane</keyword>
<dbReference type="EMBL" id="CP102290">
    <property type="protein sequence ID" value="UWP59366.1"/>
    <property type="molecule type" value="Genomic_DNA"/>
</dbReference>
<evidence type="ECO:0000256" key="5">
    <source>
        <dbReference type="ARBA" id="ARBA00023136"/>
    </source>
</evidence>
<proteinExistence type="predicted"/>
<evidence type="ECO:0000256" key="3">
    <source>
        <dbReference type="ARBA" id="ARBA00022692"/>
    </source>
</evidence>
<keyword evidence="4 6" id="KW-1133">Transmembrane helix</keyword>
<name>A0ABY5VGH4_9FIRM</name>
<dbReference type="CDD" id="cd06579">
    <property type="entry name" value="TM_PBP1_transp_AraH_like"/>
    <property type="match status" value="1"/>
</dbReference>
<evidence type="ECO:0000256" key="6">
    <source>
        <dbReference type="SAM" id="Phobius"/>
    </source>
</evidence>
<protein>
    <submittedName>
        <fullName evidence="7">ABC transporter permease</fullName>
    </submittedName>
</protein>
<keyword evidence="5 6" id="KW-0472">Membrane</keyword>
<dbReference type="PANTHER" id="PTHR32196">
    <property type="entry name" value="ABC TRANSPORTER PERMEASE PROTEIN YPHD-RELATED-RELATED"/>
    <property type="match status" value="1"/>
</dbReference>
<dbReference type="RefSeq" id="WP_148511898.1">
    <property type="nucleotide sequence ID" value="NZ_CABLBR010000006.1"/>
</dbReference>
<gene>
    <name evidence="7" type="ORF">NQ502_18740</name>
</gene>
<dbReference type="Pfam" id="PF02653">
    <property type="entry name" value="BPD_transp_2"/>
    <property type="match status" value="1"/>
</dbReference>
<accession>A0ABY5VGH4</accession>
<dbReference type="Proteomes" id="UP001060164">
    <property type="component" value="Chromosome"/>
</dbReference>
<organism evidence="7 8">
    <name type="scientific">Ruminococcus gauvreauii</name>
    <dbReference type="NCBI Taxonomy" id="438033"/>
    <lineage>
        <taxon>Bacteria</taxon>
        <taxon>Bacillati</taxon>
        <taxon>Bacillota</taxon>
        <taxon>Clostridia</taxon>
        <taxon>Eubacteriales</taxon>
        <taxon>Oscillospiraceae</taxon>
        <taxon>Ruminococcus</taxon>
    </lineage>
</organism>
<comment type="subcellular location">
    <subcellularLocation>
        <location evidence="1">Cell membrane</location>
        <topology evidence="1">Multi-pass membrane protein</topology>
    </subcellularLocation>
</comment>
<feature type="transmembrane region" description="Helical" evidence="6">
    <location>
        <begin position="296"/>
        <end position="314"/>
    </location>
</feature>
<sequence length="335" mass="34882">MKENKSNVKEFIGKLGPLLALVVVCIGLAIATEGRFLAFANIMNILRQTPIIALMAVGMLCVILLGGIDLSAGSLLAISICCSGVVMQKFNIQNPLILILVCLVVGTLAGAFNGVLLTKLHLPHPFIATLGMKNVCRGLALLITGATAIAGFPKGVTFVGVTNVGKIPLSFIMTIVLYIVMHIFLTRTGLGRKIFSFGGNSEAARLAGINTDRVQIFCYATSGFFCAVAGIVYMGRLNSAVPLASLEGDLDAIASCIIGGASFLGGKGNVWGTLVGAMMIAVIRNGCDLIGVSSDLQQIVIGAVIVIAVFIDVLRGQMDAKAKRLAIAKSLEAAS</sequence>
<dbReference type="InterPro" id="IPR001851">
    <property type="entry name" value="ABC_transp_permease"/>
</dbReference>
<feature type="transmembrane region" description="Helical" evidence="6">
    <location>
        <begin position="96"/>
        <end position="118"/>
    </location>
</feature>
<evidence type="ECO:0000256" key="1">
    <source>
        <dbReference type="ARBA" id="ARBA00004651"/>
    </source>
</evidence>
<evidence type="ECO:0000256" key="4">
    <source>
        <dbReference type="ARBA" id="ARBA00022989"/>
    </source>
</evidence>
<feature type="transmembrane region" description="Helical" evidence="6">
    <location>
        <begin position="167"/>
        <end position="185"/>
    </location>
</feature>
<keyword evidence="2" id="KW-1003">Cell membrane</keyword>
<evidence type="ECO:0000256" key="2">
    <source>
        <dbReference type="ARBA" id="ARBA00022475"/>
    </source>
</evidence>
<evidence type="ECO:0000313" key="8">
    <source>
        <dbReference type="Proteomes" id="UP001060164"/>
    </source>
</evidence>